<feature type="transmembrane region" description="Helical" evidence="9">
    <location>
        <begin position="386"/>
        <end position="405"/>
    </location>
</feature>
<dbReference type="Pfam" id="PF02447">
    <property type="entry name" value="GntP_permease"/>
    <property type="match status" value="2"/>
</dbReference>
<reference evidence="11" key="1">
    <citation type="submission" date="2014-06" db="EMBL/GenBank/DDBJ databases">
        <authorList>
            <person name="Winans N.J."/>
            <person name="Newell P.D."/>
            <person name="Douglas A.E."/>
        </authorList>
    </citation>
    <scope>NUCLEOTIDE SEQUENCE [LARGE SCALE GENOMIC DNA]</scope>
</reference>
<gene>
    <name evidence="10" type="ORF">HK17_11125</name>
</gene>
<name>A0A252AP68_9PROT</name>
<keyword evidence="5 9" id="KW-1133">Transmembrane helix</keyword>
<comment type="subcellular location">
    <subcellularLocation>
        <location evidence="1">Cell membrane</location>
        <topology evidence="1">Multi-pass membrane protein</topology>
    </subcellularLocation>
</comment>
<accession>A0A252AP68</accession>
<feature type="transmembrane region" description="Helical" evidence="9">
    <location>
        <begin position="280"/>
        <end position="300"/>
    </location>
</feature>
<feature type="transmembrane region" description="Helical" evidence="9">
    <location>
        <begin position="320"/>
        <end position="338"/>
    </location>
</feature>
<dbReference type="PANTHER" id="PTHR30354">
    <property type="entry name" value="GNT FAMILY GLUCONATE TRANSPORTER"/>
    <property type="match status" value="1"/>
</dbReference>
<evidence type="ECO:0008006" key="12">
    <source>
        <dbReference type="Google" id="ProtNLM"/>
    </source>
</evidence>
<comment type="similarity">
    <text evidence="7">Belongs to the GntP permease family.</text>
</comment>
<keyword evidence="6 9" id="KW-0472">Membrane</keyword>
<evidence type="ECO:0000256" key="6">
    <source>
        <dbReference type="ARBA" id="ARBA00023136"/>
    </source>
</evidence>
<dbReference type="GO" id="GO:0005886">
    <property type="term" value="C:plasma membrane"/>
    <property type="evidence" value="ECO:0007669"/>
    <property type="project" value="UniProtKB-SubCell"/>
</dbReference>
<evidence type="ECO:0000256" key="3">
    <source>
        <dbReference type="ARBA" id="ARBA00022475"/>
    </source>
</evidence>
<dbReference type="PANTHER" id="PTHR30354:SF22">
    <property type="entry name" value="HIGH-AFFINITY GLUCONATE TRANSPORTER"/>
    <property type="match status" value="1"/>
</dbReference>
<evidence type="ECO:0000313" key="10">
    <source>
        <dbReference type="EMBL" id="OUI91500.1"/>
    </source>
</evidence>
<keyword evidence="4 9" id="KW-0812">Transmembrane</keyword>
<feature type="transmembrane region" description="Helical" evidence="9">
    <location>
        <begin position="12"/>
        <end position="31"/>
    </location>
</feature>
<feature type="transmembrane region" description="Helical" evidence="9">
    <location>
        <begin position="37"/>
        <end position="54"/>
    </location>
</feature>
<evidence type="ECO:0000256" key="8">
    <source>
        <dbReference type="SAM" id="MobiDB-lite"/>
    </source>
</evidence>
<sequence>MHSLVVWGAHDTGLVLSCAFALLVIILAISVAKLPPFLGILIGALVFSATVGLAPARALTAFQAGAGKLLGDSGLIIALGALLGSMVAGSGAAARLVHALLNPGGRPLPVWLLPWCVAAAAMLVGLPLFFEVGLVIMLPLILGIARSARQPVLRVAIPALAGMTALHALVPPHPGPLIAISALHASLGTTLLLGLLIAVPAVILAGPLYGNLLTRYDAYRTIGERNSLSPPNTPNAPELAAEAASAGQINPDTTGPSAALHSGSAAHSTRANRQGTLPPLSAAAITILLPVLLMLARTISELCLPQTTVAAHVLDTIGEPFMALLISVIFAVIVLGWVRRQPRAEIGRTLHDSLPPLAVLLLTIGAGGGLKQVLLSAGIADTISKVAVFSPFPFVVLAWLVAVCLRQATGSATVATSTTAGLMAPLLGGMAFSPGQTSLIALSIGSGSVFFCHVNDAGFWMVHELFGLTLKQTVMVWSVLQTIVSVTGIVLCCVLWPMMGH</sequence>
<dbReference type="Proteomes" id="UP000194641">
    <property type="component" value="Unassembled WGS sequence"/>
</dbReference>
<dbReference type="InterPro" id="IPR003474">
    <property type="entry name" value="Glcn_transporter"/>
</dbReference>
<dbReference type="PIRSF" id="PIRSF002746">
    <property type="entry name" value="Gluconate_transporter"/>
    <property type="match status" value="1"/>
</dbReference>
<feature type="transmembrane region" description="Helical" evidence="9">
    <location>
        <begin position="474"/>
        <end position="499"/>
    </location>
</feature>
<feature type="compositionally biased region" description="Polar residues" evidence="8">
    <location>
        <begin position="247"/>
        <end position="256"/>
    </location>
</feature>
<feature type="compositionally biased region" description="Low complexity" evidence="8">
    <location>
        <begin position="235"/>
        <end position="246"/>
    </location>
</feature>
<evidence type="ECO:0000256" key="4">
    <source>
        <dbReference type="ARBA" id="ARBA00022692"/>
    </source>
</evidence>
<feature type="transmembrane region" description="Helical" evidence="9">
    <location>
        <begin position="152"/>
        <end position="170"/>
    </location>
</feature>
<evidence type="ECO:0000256" key="5">
    <source>
        <dbReference type="ARBA" id="ARBA00022989"/>
    </source>
</evidence>
<evidence type="ECO:0000256" key="1">
    <source>
        <dbReference type="ARBA" id="ARBA00004651"/>
    </source>
</evidence>
<feature type="compositionally biased region" description="Low complexity" evidence="8">
    <location>
        <begin position="257"/>
        <end position="268"/>
    </location>
</feature>
<evidence type="ECO:0000256" key="9">
    <source>
        <dbReference type="SAM" id="Phobius"/>
    </source>
</evidence>
<dbReference type="AlphaFoldDB" id="A0A252AP68"/>
<feature type="transmembrane region" description="Helical" evidence="9">
    <location>
        <begin position="412"/>
        <end position="433"/>
    </location>
</feature>
<feature type="transmembrane region" description="Helical" evidence="9">
    <location>
        <begin position="112"/>
        <end position="145"/>
    </location>
</feature>
<keyword evidence="2" id="KW-0813">Transport</keyword>
<dbReference type="GO" id="GO:0015128">
    <property type="term" value="F:gluconate transmembrane transporter activity"/>
    <property type="evidence" value="ECO:0007669"/>
    <property type="project" value="InterPro"/>
</dbReference>
<protein>
    <recommendedName>
        <fullName evidence="12">Gluconate transporter</fullName>
    </recommendedName>
</protein>
<organism evidence="10 11">
    <name type="scientific">Acetobacter indonesiensis</name>
    <dbReference type="NCBI Taxonomy" id="104101"/>
    <lineage>
        <taxon>Bacteria</taxon>
        <taxon>Pseudomonadati</taxon>
        <taxon>Pseudomonadota</taxon>
        <taxon>Alphaproteobacteria</taxon>
        <taxon>Acetobacterales</taxon>
        <taxon>Acetobacteraceae</taxon>
        <taxon>Acetobacter</taxon>
    </lineage>
</organism>
<comment type="caution">
    <text evidence="10">The sequence shown here is derived from an EMBL/GenBank/DDBJ whole genome shotgun (WGS) entry which is preliminary data.</text>
</comment>
<evidence type="ECO:0000256" key="7">
    <source>
        <dbReference type="ARBA" id="ARBA00049663"/>
    </source>
</evidence>
<feature type="transmembrane region" description="Helical" evidence="9">
    <location>
        <begin position="359"/>
        <end position="380"/>
    </location>
</feature>
<feature type="region of interest" description="Disordered" evidence="8">
    <location>
        <begin position="225"/>
        <end position="273"/>
    </location>
</feature>
<dbReference type="RefSeq" id="WP_086659840.1">
    <property type="nucleotide sequence ID" value="NZ_JBJJWX010000010.1"/>
</dbReference>
<evidence type="ECO:0000313" key="11">
    <source>
        <dbReference type="Proteomes" id="UP000194641"/>
    </source>
</evidence>
<evidence type="ECO:0000256" key="2">
    <source>
        <dbReference type="ARBA" id="ARBA00022448"/>
    </source>
</evidence>
<feature type="transmembrane region" description="Helical" evidence="9">
    <location>
        <begin position="75"/>
        <end position="100"/>
    </location>
</feature>
<feature type="transmembrane region" description="Helical" evidence="9">
    <location>
        <begin position="190"/>
        <end position="210"/>
    </location>
</feature>
<dbReference type="EMBL" id="JOPA01000035">
    <property type="protein sequence ID" value="OUI91500.1"/>
    <property type="molecule type" value="Genomic_DNA"/>
</dbReference>
<proteinExistence type="inferred from homology"/>
<keyword evidence="3" id="KW-1003">Cell membrane</keyword>